<feature type="domain" description="CHAT" evidence="2">
    <location>
        <begin position="206"/>
        <end position="528"/>
    </location>
</feature>
<feature type="chain" id="PRO_5001690018" description="CHAT domain-containing protein" evidence="1">
    <location>
        <begin position="19"/>
        <end position="529"/>
    </location>
</feature>
<gene>
    <name evidence="3" type="ORF">SUH3_07405</name>
</gene>
<dbReference type="EMBL" id="JAMD01000015">
    <property type="protein sequence ID" value="KEJ94334.1"/>
    <property type="molecule type" value="Genomic_DNA"/>
</dbReference>
<organism evidence="3 4">
    <name type="scientific">Pseudosulfitobacter pseudonitzschiae</name>
    <dbReference type="NCBI Taxonomy" id="1402135"/>
    <lineage>
        <taxon>Bacteria</taxon>
        <taxon>Pseudomonadati</taxon>
        <taxon>Pseudomonadota</taxon>
        <taxon>Alphaproteobacteria</taxon>
        <taxon>Rhodobacterales</taxon>
        <taxon>Roseobacteraceae</taxon>
        <taxon>Pseudosulfitobacter</taxon>
    </lineage>
</organism>
<dbReference type="GeneID" id="68872817"/>
<dbReference type="Proteomes" id="UP000027746">
    <property type="component" value="Unassembled WGS sequence"/>
</dbReference>
<accession>A0A073IX34</accession>
<evidence type="ECO:0000313" key="3">
    <source>
        <dbReference type="EMBL" id="KEJ94334.1"/>
    </source>
</evidence>
<name>A0A073IX34_9RHOB</name>
<dbReference type="InterPro" id="IPR024983">
    <property type="entry name" value="CHAT_dom"/>
</dbReference>
<keyword evidence="1" id="KW-0732">Signal</keyword>
<sequence>MLRLILACALMLPLPLRAQEDPTPLQRTDLMFQMAQTVQNSEAAQAVQQIALRLAAKEQGLEPLAIARRDLVERIARTRADPALDDAARRQRLEELDVALRVNDQALAKGFPAYLDIVAPDPLTIAEAQARLDPDEALIQMHQGQDWLTLWLISGRHVLWHRLPVTQSDAVELVAMYRDTMGLTGTLRAAAALDDEPVATQPFNTRLAAILYQWLFAPFQAELAQYPHLMIVADKSWIGMPFATLLTDPAQADSDPTPDMLRRASWMLRDHAITMLPSAVSLRAARANRPAPLPDSGLPTTTLLAIGDPVFTGTQGTDAVVRAATGTVDVSRLAPLPGTRREVRAIAAAFDQSHAQVLLGADASETVLETMDLSDRDVIVFATHGLIAGELQGLAEPALALTPPATITGTDDGLLTAGEVAGLTLTADWVVLSACNTAAGDGAGAEGLSGLARAFFAAGAQALLVSHWPVRDDAAARLTASAFAEMRAHPDLRKAEAMRRAMLALMDDDSDPSLSHPVAWAPFFVVGNR</sequence>
<evidence type="ECO:0000259" key="2">
    <source>
        <dbReference type="Pfam" id="PF12770"/>
    </source>
</evidence>
<dbReference type="Pfam" id="PF12770">
    <property type="entry name" value="CHAT"/>
    <property type="match status" value="1"/>
</dbReference>
<reference evidence="3 4" key="1">
    <citation type="submission" date="2014-01" db="EMBL/GenBank/DDBJ databases">
        <title>Sulfitobacter sp. H3 (MCCC 1A00686) Genome Sequencing.</title>
        <authorList>
            <person name="Lai Q."/>
            <person name="Hong Z."/>
        </authorList>
    </citation>
    <scope>NUCLEOTIDE SEQUENCE [LARGE SCALE GENOMIC DNA]</scope>
    <source>
        <strain evidence="3 4">H3</strain>
    </source>
</reference>
<dbReference type="OrthoDB" id="8235393at2"/>
<protein>
    <recommendedName>
        <fullName evidence="2">CHAT domain-containing protein</fullName>
    </recommendedName>
</protein>
<evidence type="ECO:0000256" key="1">
    <source>
        <dbReference type="SAM" id="SignalP"/>
    </source>
</evidence>
<dbReference type="RefSeq" id="WP_051694625.1">
    <property type="nucleotide sequence ID" value="NZ_CP054608.1"/>
</dbReference>
<dbReference type="AlphaFoldDB" id="A0A073IX34"/>
<proteinExistence type="predicted"/>
<keyword evidence="4" id="KW-1185">Reference proteome</keyword>
<evidence type="ECO:0000313" key="4">
    <source>
        <dbReference type="Proteomes" id="UP000027746"/>
    </source>
</evidence>
<feature type="signal peptide" evidence="1">
    <location>
        <begin position="1"/>
        <end position="18"/>
    </location>
</feature>
<comment type="caution">
    <text evidence="3">The sequence shown here is derived from an EMBL/GenBank/DDBJ whole genome shotgun (WGS) entry which is preliminary data.</text>
</comment>